<name>A0A976NYK4_BRELC</name>
<dbReference type="GeneID" id="94346280"/>
<protein>
    <recommendedName>
        <fullName evidence="2">C2 domain-containing protein</fullName>
    </recommendedName>
</protein>
<feature type="compositionally biased region" description="Polar residues" evidence="1">
    <location>
        <begin position="411"/>
        <end position="427"/>
    </location>
</feature>
<feature type="compositionally biased region" description="Acidic residues" evidence="1">
    <location>
        <begin position="521"/>
        <end position="534"/>
    </location>
</feature>
<feature type="compositionally biased region" description="Polar residues" evidence="1">
    <location>
        <begin position="291"/>
        <end position="338"/>
    </location>
</feature>
<organism evidence="3 4">
    <name type="scientific">Bremia lactucae</name>
    <name type="common">Lettuce downy mildew</name>
    <dbReference type="NCBI Taxonomy" id="4779"/>
    <lineage>
        <taxon>Eukaryota</taxon>
        <taxon>Sar</taxon>
        <taxon>Stramenopiles</taxon>
        <taxon>Oomycota</taxon>
        <taxon>Peronosporomycetes</taxon>
        <taxon>Peronosporales</taxon>
        <taxon>Peronosporaceae</taxon>
        <taxon>Bremia</taxon>
    </lineage>
</organism>
<dbReference type="CDD" id="cd00030">
    <property type="entry name" value="C2"/>
    <property type="match status" value="1"/>
</dbReference>
<proteinExistence type="predicted"/>
<feature type="compositionally biased region" description="Acidic residues" evidence="1">
    <location>
        <begin position="394"/>
        <end position="404"/>
    </location>
</feature>
<dbReference type="Proteomes" id="UP000294530">
    <property type="component" value="Unassembled WGS sequence"/>
</dbReference>
<dbReference type="Pfam" id="PF00168">
    <property type="entry name" value="C2"/>
    <property type="match status" value="1"/>
</dbReference>
<feature type="compositionally biased region" description="Acidic residues" evidence="1">
    <location>
        <begin position="477"/>
        <end position="486"/>
    </location>
</feature>
<dbReference type="PANTHER" id="PTHR45761:SF1">
    <property type="entry name" value="EXTENDED SYNAPTOTAGMIN-LIKE PROTEIN 2, ISOFORM C"/>
    <property type="match status" value="1"/>
</dbReference>
<feature type="domain" description="C2" evidence="2">
    <location>
        <begin position="4"/>
        <end position="180"/>
    </location>
</feature>
<feature type="compositionally biased region" description="Basic and acidic residues" evidence="1">
    <location>
        <begin position="510"/>
        <end position="520"/>
    </location>
</feature>
<feature type="compositionally biased region" description="Low complexity" evidence="1">
    <location>
        <begin position="497"/>
        <end position="507"/>
    </location>
</feature>
<feature type="region of interest" description="Disordered" evidence="1">
    <location>
        <begin position="361"/>
        <end position="545"/>
    </location>
</feature>
<keyword evidence="4" id="KW-1185">Reference proteome</keyword>
<sequence length="610" mass="68095">MDVSYERPMSTSSYFARSTPPIRLLLRINAAEGLQHLSSHGTYCKVYVGSSDMVHGSGVFARRSNKLAASTSSLGNLLSSSRIKAASRSTLAHSSASFSAGDSIDSRNKMRVLKTNVQKGKRTDPVWNEKFDIPVLNIDEDVLSIRVKSARLMSSLSIGACSIPLKHFVVQEATTIDRWFDLSVGKKDAGRIRLQLRIIDPSVSKMKDTNLTTLSIRQRNSQNSDTYLSLPVEESPREIAARTLKKMSRRDHKYHRFARHFDGRSVTSNSGGSSKGSSKSKHSDLKRALPLSSTGRDNSECATSNESIGDSESASDVSISPVASNPASTSETASFENSDTFRARESSLNTVYARDKSMRISELEQSKAQARKVSPLSLISRSSRVSSMSSSCGPEDDDDVDELDYGLAATTRWTGNPTKMSELSSSIDYRESSRMEFDDDSDDDGSMFIHESISTALPSTTTSTHEQHDSERFSFSDSEDEDDAELQSEKTREKQRQQWQMEQRQMQLSRVKEVSRMKSFEEDEDEEDESDCDELQGRERESSRMMLNPALAELLDRESTNILFEGEDIDDDDVGFEAYKLSEDFVPMLEPSSLRSVDSMDYAFRQSSFD</sequence>
<dbReference type="PROSITE" id="PS50004">
    <property type="entry name" value="C2"/>
    <property type="match status" value="1"/>
</dbReference>
<dbReference type="InterPro" id="IPR035892">
    <property type="entry name" value="C2_domain_sf"/>
</dbReference>
<evidence type="ECO:0000313" key="3">
    <source>
        <dbReference type="EMBL" id="TDH72715.1"/>
    </source>
</evidence>
<feature type="compositionally biased region" description="Basic and acidic residues" evidence="1">
    <location>
        <begin position="465"/>
        <end position="474"/>
    </location>
</feature>
<dbReference type="KEGG" id="blac:94346280"/>
<reference evidence="3 4" key="1">
    <citation type="journal article" date="2021" name="Genome Biol.">
        <title>AFLAP: assembly-free linkage analysis pipeline using k-mers from genome sequencing data.</title>
        <authorList>
            <person name="Fletcher K."/>
            <person name="Zhang L."/>
            <person name="Gil J."/>
            <person name="Han R."/>
            <person name="Cavanaugh K."/>
            <person name="Michelmore R."/>
        </authorList>
    </citation>
    <scope>NUCLEOTIDE SEQUENCE [LARGE SCALE GENOMIC DNA]</scope>
    <source>
        <strain evidence="3 4">SF5</strain>
    </source>
</reference>
<accession>A0A976NYK4</accession>
<evidence type="ECO:0000256" key="1">
    <source>
        <dbReference type="SAM" id="MobiDB-lite"/>
    </source>
</evidence>
<dbReference type="SMART" id="SM00239">
    <property type="entry name" value="C2"/>
    <property type="match status" value="1"/>
</dbReference>
<feature type="compositionally biased region" description="Basic and acidic residues" evidence="1">
    <location>
        <begin position="487"/>
        <end position="496"/>
    </location>
</feature>
<dbReference type="PANTHER" id="PTHR45761">
    <property type="entry name" value="EXTENDED SYNAPTOTAGMIN-LIKE PROTEIN 2, ISOFORM C"/>
    <property type="match status" value="1"/>
</dbReference>
<evidence type="ECO:0000313" key="4">
    <source>
        <dbReference type="Proteomes" id="UP000294530"/>
    </source>
</evidence>
<evidence type="ECO:0000259" key="2">
    <source>
        <dbReference type="PROSITE" id="PS50004"/>
    </source>
</evidence>
<gene>
    <name evidence="3" type="ORF">CCR75_002512</name>
</gene>
<feature type="compositionally biased region" description="Low complexity" evidence="1">
    <location>
        <begin position="268"/>
        <end position="277"/>
    </location>
</feature>
<feature type="region of interest" description="Disordered" evidence="1">
    <location>
        <begin position="252"/>
        <end position="341"/>
    </location>
</feature>
<dbReference type="SUPFAM" id="SSF49562">
    <property type="entry name" value="C2 domain (Calcium/lipid-binding domain, CaLB)"/>
    <property type="match status" value="1"/>
</dbReference>
<dbReference type="InterPro" id="IPR000008">
    <property type="entry name" value="C2_dom"/>
</dbReference>
<comment type="caution">
    <text evidence="3">The sequence shown here is derived from an EMBL/GenBank/DDBJ whole genome shotgun (WGS) entry which is preliminary data.</text>
</comment>
<dbReference type="RefSeq" id="XP_067822214.1">
    <property type="nucleotide sequence ID" value="XM_067960609.1"/>
</dbReference>
<feature type="compositionally biased region" description="Polar residues" evidence="1">
    <location>
        <begin position="452"/>
        <end position="464"/>
    </location>
</feature>
<feature type="compositionally biased region" description="Low complexity" evidence="1">
    <location>
        <begin position="373"/>
        <end position="391"/>
    </location>
</feature>
<dbReference type="OrthoDB" id="168365at2759"/>
<dbReference type="AlphaFoldDB" id="A0A976NYK4"/>
<dbReference type="InterPro" id="IPR051634">
    <property type="entry name" value="Extended_Synaptotagmin"/>
</dbReference>
<dbReference type="Gene3D" id="2.60.40.150">
    <property type="entry name" value="C2 domain"/>
    <property type="match status" value="1"/>
</dbReference>
<dbReference type="EMBL" id="SHOA02000012">
    <property type="protein sequence ID" value="TDH72715.1"/>
    <property type="molecule type" value="Genomic_DNA"/>
</dbReference>